<evidence type="ECO:0000313" key="3">
    <source>
        <dbReference type="Proteomes" id="UP000053927"/>
    </source>
</evidence>
<dbReference type="GeneID" id="18804229"/>
<gene>
    <name evidence="2" type="ORF">STEHIDRAFT_173173</name>
</gene>
<name>R7RVU5_STEHR</name>
<accession>R7RVU5</accession>
<evidence type="ECO:0000313" key="2">
    <source>
        <dbReference type="EMBL" id="EIM79304.1"/>
    </source>
</evidence>
<keyword evidence="3" id="KW-1185">Reference proteome</keyword>
<dbReference type="OrthoDB" id="288942at2759"/>
<dbReference type="AlphaFoldDB" id="R7RVU5"/>
<organism evidence="2 3">
    <name type="scientific">Stereum hirsutum (strain FP-91666)</name>
    <name type="common">White-rot fungus</name>
    <dbReference type="NCBI Taxonomy" id="721885"/>
    <lineage>
        <taxon>Eukaryota</taxon>
        <taxon>Fungi</taxon>
        <taxon>Dikarya</taxon>
        <taxon>Basidiomycota</taxon>
        <taxon>Agaricomycotina</taxon>
        <taxon>Agaricomycetes</taxon>
        <taxon>Russulales</taxon>
        <taxon>Stereaceae</taxon>
        <taxon>Stereum</taxon>
    </lineage>
</organism>
<dbReference type="KEGG" id="shs:STEHIDRAFT_173173"/>
<dbReference type="Proteomes" id="UP000053927">
    <property type="component" value="Unassembled WGS sequence"/>
</dbReference>
<reference evidence="3" key="1">
    <citation type="journal article" date="2012" name="Science">
        <title>The Paleozoic origin of enzymatic lignin decomposition reconstructed from 31 fungal genomes.</title>
        <authorList>
            <person name="Floudas D."/>
            <person name="Binder M."/>
            <person name="Riley R."/>
            <person name="Barry K."/>
            <person name="Blanchette R.A."/>
            <person name="Henrissat B."/>
            <person name="Martinez A.T."/>
            <person name="Otillar R."/>
            <person name="Spatafora J.W."/>
            <person name="Yadav J.S."/>
            <person name="Aerts A."/>
            <person name="Benoit I."/>
            <person name="Boyd A."/>
            <person name="Carlson A."/>
            <person name="Copeland A."/>
            <person name="Coutinho P.M."/>
            <person name="de Vries R.P."/>
            <person name="Ferreira P."/>
            <person name="Findley K."/>
            <person name="Foster B."/>
            <person name="Gaskell J."/>
            <person name="Glotzer D."/>
            <person name="Gorecki P."/>
            <person name="Heitman J."/>
            <person name="Hesse C."/>
            <person name="Hori C."/>
            <person name="Igarashi K."/>
            <person name="Jurgens J.A."/>
            <person name="Kallen N."/>
            <person name="Kersten P."/>
            <person name="Kohler A."/>
            <person name="Kuees U."/>
            <person name="Kumar T.K.A."/>
            <person name="Kuo A."/>
            <person name="LaButti K."/>
            <person name="Larrondo L.F."/>
            <person name="Lindquist E."/>
            <person name="Ling A."/>
            <person name="Lombard V."/>
            <person name="Lucas S."/>
            <person name="Lundell T."/>
            <person name="Martin R."/>
            <person name="McLaughlin D.J."/>
            <person name="Morgenstern I."/>
            <person name="Morin E."/>
            <person name="Murat C."/>
            <person name="Nagy L.G."/>
            <person name="Nolan M."/>
            <person name="Ohm R.A."/>
            <person name="Patyshakuliyeva A."/>
            <person name="Rokas A."/>
            <person name="Ruiz-Duenas F.J."/>
            <person name="Sabat G."/>
            <person name="Salamov A."/>
            <person name="Samejima M."/>
            <person name="Schmutz J."/>
            <person name="Slot J.C."/>
            <person name="St John F."/>
            <person name="Stenlid J."/>
            <person name="Sun H."/>
            <person name="Sun S."/>
            <person name="Syed K."/>
            <person name="Tsang A."/>
            <person name="Wiebenga A."/>
            <person name="Young D."/>
            <person name="Pisabarro A."/>
            <person name="Eastwood D.C."/>
            <person name="Martin F."/>
            <person name="Cullen D."/>
            <person name="Grigoriev I.V."/>
            <person name="Hibbett D.S."/>
        </authorList>
    </citation>
    <scope>NUCLEOTIDE SEQUENCE [LARGE SCALE GENOMIC DNA]</scope>
    <source>
        <strain evidence="3">FP-91666</strain>
    </source>
</reference>
<dbReference type="EMBL" id="JH687406">
    <property type="protein sequence ID" value="EIM79304.1"/>
    <property type="molecule type" value="Genomic_DNA"/>
</dbReference>
<dbReference type="eggNOG" id="ENOG502SN8C">
    <property type="taxonomic scope" value="Eukaryota"/>
</dbReference>
<sequence>MPTLYVSQTDPITGRTTIELIDSEEHSFQSGPERSLSVKLDSIITRASRYLDSDEAPPHYLLAQLPNSQTACPLFTVIPSEIRHYIFHLALLEQDDVSHPIPLHSDIHRPSIQFPKIFPGMGLLRTCKLIYLSTHLLPILTTTHRDWQQFPGPPYTVSVPAGIRAKNTRERWALMTKEQKRAVVRIHVYASQYWLERECYPFNPDYRKMRLAGLKPRSFAVTVRWDDWSKLGRSDDDNSGGGDDDGGMRAHVSHYEEKWRAWFSTFGESLEEMVMELETTEEKKDELEREVERLRKWRLGPLGDGGKVWGTDEVEVKREIWKGFISGVEETPGDRTMMQNYYAATVTWKPLSEEPSL</sequence>
<feature type="coiled-coil region" evidence="1">
    <location>
        <begin position="270"/>
        <end position="297"/>
    </location>
</feature>
<evidence type="ECO:0000256" key="1">
    <source>
        <dbReference type="SAM" id="Coils"/>
    </source>
</evidence>
<protein>
    <submittedName>
        <fullName evidence="2">Uncharacterized protein</fullName>
    </submittedName>
</protein>
<keyword evidence="1" id="KW-0175">Coiled coil</keyword>
<dbReference type="OMA" id="RMREDWL"/>
<proteinExistence type="predicted"/>
<dbReference type="RefSeq" id="XP_007311604.1">
    <property type="nucleotide sequence ID" value="XM_007311542.1"/>
</dbReference>